<dbReference type="RefSeq" id="WP_093357202.1">
    <property type="nucleotide sequence ID" value="NZ_FNVB01000003.1"/>
</dbReference>
<dbReference type="AlphaFoldDB" id="A0A1H6ANT9"/>
<feature type="signal peptide" evidence="1">
    <location>
        <begin position="1"/>
        <end position="27"/>
    </location>
</feature>
<protein>
    <recommendedName>
        <fullName evidence="6">Plastocyanin</fullName>
    </recommendedName>
</protein>
<evidence type="ECO:0008006" key="6">
    <source>
        <dbReference type="Google" id="ProtNLM"/>
    </source>
</evidence>
<evidence type="ECO:0000313" key="2">
    <source>
        <dbReference type="EMBL" id="SEG49737.1"/>
    </source>
</evidence>
<dbReference type="EMBL" id="FOME01000014">
    <property type="protein sequence ID" value="SFE75070.1"/>
    <property type="molecule type" value="Genomic_DNA"/>
</dbReference>
<keyword evidence="4" id="KW-1185">Reference proteome</keyword>
<reference evidence="4 5" key="2">
    <citation type="submission" date="2016-10" db="EMBL/GenBank/DDBJ databases">
        <authorList>
            <person name="Varghese N."/>
            <person name="Submissions S."/>
        </authorList>
    </citation>
    <scope>NUCLEOTIDE SEQUENCE [LARGE SCALE GENOMIC DNA]</scope>
    <source>
        <strain evidence="5">ATCC 20501</strain>
        <strain evidence="3 4">CGMCC 4.3529</strain>
    </source>
</reference>
<accession>A0A1H6ANT9</accession>
<evidence type="ECO:0000256" key="1">
    <source>
        <dbReference type="SAM" id="SignalP"/>
    </source>
</evidence>
<gene>
    <name evidence="2" type="ORF">SAMN02982929_02396</name>
    <name evidence="3" type="ORF">SAMN05216506_1144</name>
</gene>
<proteinExistence type="predicted"/>
<name>A0A1H6ANT9_9PSEU</name>
<evidence type="ECO:0000313" key="3">
    <source>
        <dbReference type="EMBL" id="SFE75070.1"/>
    </source>
</evidence>
<organism evidence="2 5">
    <name type="scientific">Saccharopolyspora kobensis</name>
    <dbReference type="NCBI Taxonomy" id="146035"/>
    <lineage>
        <taxon>Bacteria</taxon>
        <taxon>Bacillati</taxon>
        <taxon>Actinomycetota</taxon>
        <taxon>Actinomycetes</taxon>
        <taxon>Pseudonocardiales</taxon>
        <taxon>Pseudonocardiaceae</taxon>
        <taxon>Saccharopolyspora</taxon>
    </lineage>
</organism>
<dbReference type="EMBL" id="FNVB01000003">
    <property type="protein sequence ID" value="SEG49737.1"/>
    <property type="molecule type" value="Genomic_DNA"/>
</dbReference>
<accession>A0A1I2D530</accession>
<dbReference type="Proteomes" id="UP000199690">
    <property type="component" value="Unassembled WGS sequence"/>
</dbReference>
<keyword evidence="1" id="KW-0732">Signal</keyword>
<feature type="chain" id="PRO_5030028372" description="Plastocyanin" evidence="1">
    <location>
        <begin position="28"/>
        <end position="101"/>
    </location>
</feature>
<reference evidence="2" key="1">
    <citation type="submission" date="2016-10" db="EMBL/GenBank/DDBJ databases">
        <authorList>
            <person name="de Groot N.N."/>
        </authorList>
    </citation>
    <scope>NUCLEOTIDE SEQUENCE [LARGE SCALE GENOMIC DNA]</scope>
    <source>
        <strain evidence="2">ATCC 20501</strain>
    </source>
</reference>
<sequence>MSLFRSVPVLLAASALAMGLSAGTAAAAGGEVVVFETEMQELTTYTAPEGCHKLPMAAHVLVNNTDQPVKIYGDPFCMTPSVTVQPGYGSHVAPGSGSFSA</sequence>
<evidence type="ECO:0000313" key="4">
    <source>
        <dbReference type="Proteomes" id="UP000199690"/>
    </source>
</evidence>
<dbReference type="Proteomes" id="UP000236729">
    <property type="component" value="Unassembled WGS sequence"/>
</dbReference>
<evidence type="ECO:0000313" key="5">
    <source>
        <dbReference type="Proteomes" id="UP000236729"/>
    </source>
</evidence>